<accession>A0ABT3TIS2</accession>
<evidence type="ECO:0008006" key="3">
    <source>
        <dbReference type="Google" id="ProtNLM"/>
    </source>
</evidence>
<dbReference type="Pfam" id="PF05159">
    <property type="entry name" value="Capsule_synth"/>
    <property type="match status" value="1"/>
</dbReference>
<proteinExistence type="predicted"/>
<sequence length="503" mass="57039">MKILLFTHKEQILDYSAYMNGLKKAGPVQARLLTIGREESEFGLETGSFDSVKDILPGQSELDGPDADLTVATQELKNLEERIGSLFIHRDILMDRRFRGQPSLEFDLNRGPLIWTGSRTILFMYALYRRLEEELAEFKPDVVFVETNSAPYRMIWRLAREKGIPAGHFFQGRVWPERVYMETGLGLDWHLARTAYMDMADNPMTGEELIRVEQKLDTITQQKTKPASTKWAVYKGAPGILTRLNPVRLLAGNKDWLGQRSNTATINPRVMSGQVYSPLAKYLRYRNGQKAQRFLKKHQTPFELIRKGKYAMYFLHHQPELSVEEMAFEYQEQVNTLRNILASLPSDMSLVVKEHSPMLGRRQIDTYSRLLHMPGMIFAESSEDSHKLVAHASVVITLTGTVGLEAIFYGIPAIVLGSVFFDCFDGIYKPESLQELTALLSNPSKLAGASREDALRAVGSMLRGSVPGMMSRDDTRLQEPDLESAKNMFSALERARPPLKQAE</sequence>
<gene>
    <name evidence="1" type="ORF">EYC98_14710</name>
</gene>
<keyword evidence="2" id="KW-1185">Reference proteome</keyword>
<dbReference type="Proteomes" id="UP001143362">
    <property type="component" value="Unassembled WGS sequence"/>
</dbReference>
<dbReference type="EMBL" id="SHNN01000003">
    <property type="protein sequence ID" value="MCX2982110.1"/>
    <property type="molecule type" value="Genomic_DNA"/>
</dbReference>
<dbReference type="RefSeq" id="WP_279246140.1">
    <property type="nucleotide sequence ID" value="NZ_SHNN01000003.1"/>
</dbReference>
<reference evidence="1" key="1">
    <citation type="submission" date="2019-02" db="EMBL/GenBank/DDBJ databases">
        <authorList>
            <person name="Li S.-H."/>
        </authorList>
    </citation>
    <scope>NUCLEOTIDE SEQUENCE</scope>
    <source>
        <strain evidence="1">IMCC14734</strain>
    </source>
</reference>
<evidence type="ECO:0000313" key="1">
    <source>
        <dbReference type="EMBL" id="MCX2982110.1"/>
    </source>
</evidence>
<protein>
    <recommendedName>
        <fullName evidence="3">Capsule biosynthesis protein</fullName>
    </recommendedName>
</protein>
<comment type="caution">
    <text evidence="1">The sequence shown here is derived from an EMBL/GenBank/DDBJ whole genome shotgun (WGS) entry which is preliminary data.</text>
</comment>
<name>A0ABT3TIS2_9GAMM</name>
<evidence type="ECO:0000313" key="2">
    <source>
        <dbReference type="Proteomes" id="UP001143362"/>
    </source>
</evidence>
<organism evidence="1 2">
    <name type="scientific">Candidatus Litorirhabdus singularis</name>
    <dbReference type="NCBI Taxonomy" id="2518993"/>
    <lineage>
        <taxon>Bacteria</taxon>
        <taxon>Pseudomonadati</taxon>
        <taxon>Pseudomonadota</taxon>
        <taxon>Gammaproteobacteria</taxon>
        <taxon>Cellvibrionales</taxon>
        <taxon>Halieaceae</taxon>
        <taxon>Candidatus Litorirhabdus</taxon>
    </lineage>
</organism>
<dbReference type="SUPFAM" id="SSF53756">
    <property type="entry name" value="UDP-Glycosyltransferase/glycogen phosphorylase"/>
    <property type="match status" value="2"/>
</dbReference>
<dbReference type="InterPro" id="IPR007833">
    <property type="entry name" value="Capsule_polysaccharide_synth"/>
</dbReference>